<dbReference type="Proteomes" id="UP000297983">
    <property type="component" value="Unassembled WGS sequence"/>
</dbReference>
<evidence type="ECO:0000259" key="1">
    <source>
        <dbReference type="Pfam" id="PF00561"/>
    </source>
</evidence>
<proteinExistence type="predicted"/>
<organism evidence="2 3">
    <name type="scientific">Cryobacterium gelidum</name>
    <dbReference type="NCBI Taxonomy" id="1259164"/>
    <lineage>
        <taxon>Bacteria</taxon>
        <taxon>Bacillati</taxon>
        <taxon>Actinomycetota</taxon>
        <taxon>Actinomycetes</taxon>
        <taxon>Micrococcales</taxon>
        <taxon>Microbacteriaceae</taxon>
        <taxon>Cryobacterium</taxon>
    </lineage>
</organism>
<dbReference type="RefSeq" id="WP_134552735.1">
    <property type="nucleotide sequence ID" value="NZ_SOHL01000027.1"/>
</dbReference>
<sequence length="282" mass="30464">MTALCTYIVTFDEVELCVEMYGERRDPPVLLIAGMSASMLWWPGEVCEAIASSGFFVIRYDQRDTGRSTSFPRGRPGYSTHDLAADALHICDSLGLRSTHVVGHSLGSGIATILAVDHPERLRSVTLIGATTGAPGLPAGTGIFPVLPEDLDSRVAAIDYLLEDTRACDGLSPRFDEDRIRQFITSDVDRADDIAATISNPPAMEFLHPRRGDLGTVSAPSLVMHGEMDSVFPVAHGEAVARLIPDAAFVVLPGAGHTLLTIDQADFTTPLIRHLRVAERRC</sequence>
<evidence type="ECO:0000313" key="3">
    <source>
        <dbReference type="Proteomes" id="UP000297983"/>
    </source>
</evidence>
<dbReference type="PANTHER" id="PTHR43433:SF5">
    <property type="entry name" value="AB HYDROLASE-1 DOMAIN-CONTAINING PROTEIN"/>
    <property type="match status" value="1"/>
</dbReference>
<dbReference type="InterPro" id="IPR029058">
    <property type="entry name" value="AB_hydrolase_fold"/>
</dbReference>
<dbReference type="InterPro" id="IPR050471">
    <property type="entry name" value="AB_hydrolase"/>
</dbReference>
<dbReference type="Gene3D" id="3.40.50.1820">
    <property type="entry name" value="alpha/beta hydrolase"/>
    <property type="match status" value="1"/>
</dbReference>
<gene>
    <name evidence="2" type="ORF">E3T50_14055</name>
</gene>
<evidence type="ECO:0000313" key="2">
    <source>
        <dbReference type="EMBL" id="TFD68274.1"/>
    </source>
</evidence>
<dbReference type="PANTHER" id="PTHR43433">
    <property type="entry name" value="HYDROLASE, ALPHA/BETA FOLD FAMILY PROTEIN"/>
    <property type="match status" value="1"/>
</dbReference>
<protein>
    <submittedName>
        <fullName evidence="2">Alpha/beta hydrolase</fullName>
    </submittedName>
</protein>
<dbReference type="AlphaFoldDB" id="A0A4R9ARG5"/>
<reference evidence="2 3" key="1">
    <citation type="submission" date="2019-03" db="EMBL/GenBank/DDBJ databases">
        <title>Genomics of glacier-inhabiting Cryobacterium strains.</title>
        <authorList>
            <person name="Liu Q."/>
            <person name="Xin Y.-H."/>
        </authorList>
    </citation>
    <scope>NUCLEOTIDE SEQUENCE [LARGE SCALE GENOMIC DNA]</scope>
    <source>
        <strain evidence="2 3">Hz16</strain>
    </source>
</reference>
<keyword evidence="2" id="KW-0378">Hydrolase</keyword>
<name>A0A4R9ARG5_9MICO</name>
<comment type="caution">
    <text evidence="2">The sequence shown here is derived from an EMBL/GenBank/DDBJ whole genome shotgun (WGS) entry which is preliminary data.</text>
</comment>
<dbReference type="PRINTS" id="PR00111">
    <property type="entry name" value="ABHYDROLASE"/>
</dbReference>
<dbReference type="SUPFAM" id="SSF53474">
    <property type="entry name" value="alpha/beta-Hydrolases"/>
    <property type="match status" value="1"/>
</dbReference>
<feature type="domain" description="AB hydrolase-1" evidence="1">
    <location>
        <begin position="27"/>
        <end position="259"/>
    </location>
</feature>
<accession>A0A4R9ARG5</accession>
<keyword evidence="3" id="KW-1185">Reference proteome</keyword>
<dbReference type="GO" id="GO:0016787">
    <property type="term" value="F:hydrolase activity"/>
    <property type="evidence" value="ECO:0007669"/>
    <property type="project" value="UniProtKB-KW"/>
</dbReference>
<dbReference type="InterPro" id="IPR000073">
    <property type="entry name" value="AB_hydrolase_1"/>
</dbReference>
<dbReference type="Pfam" id="PF00561">
    <property type="entry name" value="Abhydrolase_1"/>
    <property type="match status" value="1"/>
</dbReference>
<dbReference type="EMBL" id="SOHL01000027">
    <property type="protein sequence ID" value="TFD68274.1"/>
    <property type="molecule type" value="Genomic_DNA"/>
</dbReference>